<dbReference type="GeneID" id="70236934"/>
<comment type="similarity">
    <text evidence="6">Belongs to the MT-A70-like family.</text>
</comment>
<accession>A0A9P8P2N5</accession>
<organism evidence="8 9">
    <name type="scientific">Ogataea philodendri</name>
    <dbReference type="NCBI Taxonomy" id="1378263"/>
    <lineage>
        <taxon>Eukaryota</taxon>
        <taxon>Fungi</taxon>
        <taxon>Dikarya</taxon>
        <taxon>Ascomycota</taxon>
        <taxon>Saccharomycotina</taxon>
        <taxon>Pichiomycetes</taxon>
        <taxon>Pichiales</taxon>
        <taxon>Pichiaceae</taxon>
        <taxon>Ogataea</taxon>
    </lineage>
</organism>
<dbReference type="SUPFAM" id="SSF53335">
    <property type="entry name" value="S-adenosyl-L-methionine-dependent methyltransferases"/>
    <property type="match status" value="1"/>
</dbReference>
<dbReference type="PROSITE" id="PS51143">
    <property type="entry name" value="MT_A70"/>
    <property type="match status" value="1"/>
</dbReference>
<name>A0A9P8P2N5_9ASCO</name>
<gene>
    <name evidence="8" type="ORF">OGAPHI_004970</name>
</gene>
<evidence type="ECO:0000256" key="6">
    <source>
        <dbReference type="PROSITE-ProRule" id="PRU00489"/>
    </source>
</evidence>
<dbReference type="PANTHER" id="PTHR12829:SF7">
    <property type="entry name" value="N6-ADENOSINE-METHYLTRANSFERASE CATALYTIC SUBUNIT"/>
    <property type="match status" value="1"/>
</dbReference>
<dbReference type="EC" id="2.1.1.348" evidence="1"/>
<reference evidence="8" key="2">
    <citation type="submission" date="2021-01" db="EMBL/GenBank/DDBJ databases">
        <authorList>
            <person name="Schikora-Tamarit M.A."/>
        </authorList>
    </citation>
    <scope>NUCLEOTIDE SEQUENCE</scope>
    <source>
        <strain evidence="8">CBS6075</strain>
    </source>
</reference>
<sequence length="555" mass="63416">MDRKTHEVLKFLIDWNNLLVDPPVEGAISEMYFCFIASCQVKGKDKVSWLQFVKCLQNIDEICICHAFTCYPSNALSLTYEDPFKCFSRITSIDRLALNLVYKRVKITMDPVSGEESPKTPSSPLPGAQTAIYHKPIPKDKEEKLDLLLELAESRRAKPKRSINDLCAGLTPTDLEDIYTTTSKAKRLRQLNLLLATHAGSHILTKERAKLRTIIKPFYDCCDDPKHTQMLISLVSFDRQTNYCKLDQHKLNDRLNMGYGNDNDISKCVNQKIHFIPIIQSQTDTKLGDCSYLDTCHKMSSCRYVHYGQLMPLDDVSAKKATQHNKSIQKAMQVSDFTRGESMSPASRPELPAQWINCDVTKLDFSILGNDFALIIADPSWTIHMNLNYSSLTDSDLLQIRMDKLQKEGLFLLWVTGRTIETGRDFLKKWGYKVVNQITWVKTNQLVRTISTGRTGHWLNHSKEHLLVGLKGNPKWLNKCIDPQILISSTRETSRKPDEIYGMVERMVGPGTRKLEIFGRQHNTRPGWLTIGNQLNGTHLVEKEIAERYYKVASV</sequence>
<evidence type="ECO:0000256" key="2">
    <source>
        <dbReference type="ARBA" id="ARBA00022603"/>
    </source>
</evidence>
<dbReference type="Proteomes" id="UP000769157">
    <property type="component" value="Unassembled WGS sequence"/>
</dbReference>
<keyword evidence="2" id="KW-0489">Methyltransferase</keyword>
<dbReference type="OrthoDB" id="10262526at2759"/>
<keyword evidence="9" id="KW-1185">Reference proteome</keyword>
<dbReference type="RefSeq" id="XP_046059905.1">
    <property type="nucleotide sequence ID" value="XM_046206105.1"/>
</dbReference>
<feature type="region of interest" description="Disordered" evidence="7">
    <location>
        <begin position="111"/>
        <end position="131"/>
    </location>
</feature>
<reference evidence="8" key="1">
    <citation type="journal article" date="2021" name="Open Biol.">
        <title>Shared evolutionary footprints suggest mitochondrial oxidative damage underlies multiple complex I losses in fungi.</title>
        <authorList>
            <person name="Schikora-Tamarit M.A."/>
            <person name="Marcet-Houben M."/>
            <person name="Nosek J."/>
            <person name="Gabaldon T."/>
        </authorList>
    </citation>
    <scope>NUCLEOTIDE SEQUENCE</scope>
    <source>
        <strain evidence="8">CBS6075</strain>
    </source>
</reference>
<evidence type="ECO:0000256" key="7">
    <source>
        <dbReference type="SAM" id="MobiDB-lite"/>
    </source>
</evidence>
<evidence type="ECO:0000256" key="5">
    <source>
        <dbReference type="ARBA" id="ARBA00048957"/>
    </source>
</evidence>
<dbReference type="GO" id="GO:0036396">
    <property type="term" value="C:RNA N6-methyladenosine methyltransferase complex"/>
    <property type="evidence" value="ECO:0007669"/>
    <property type="project" value="TreeGrafter"/>
</dbReference>
<dbReference type="InterPro" id="IPR007757">
    <property type="entry name" value="MT-A70-like"/>
</dbReference>
<dbReference type="GO" id="GO:0001734">
    <property type="term" value="F:mRNA m(6)A methyltransferase activity"/>
    <property type="evidence" value="ECO:0007669"/>
    <property type="project" value="UniProtKB-EC"/>
</dbReference>
<proteinExistence type="inferred from homology"/>
<keyword evidence="3" id="KW-0808">Transferase</keyword>
<keyword evidence="4" id="KW-0949">S-adenosyl-L-methionine</keyword>
<evidence type="ECO:0000256" key="1">
    <source>
        <dbReference type="ARBA" id="ARBA00012160"/>
    </source>
</evidence>
<comment type="caution">
    <text evidence="8">The sequence shown here is derived from an EMBL/GenBank/DDBJ whole genome shotgun (WGS) entry which is preliminary data.</text>
</comment>
<dbReference type="GO" id="GO:0032259">
    <property type="term" value="P:methylation"/>
    <property type="evidence" value="ECO:0007669"/>
    <property type="project" value="UniProtKB-KW"/>
</dbReference>
<protein>
    <recommendedName>
        <fullName evidence="1">mRNA m(6)A methyltransferase</fullName>
        <ecNumber evidence="1">2.1.1.348</ecNumber>
    </recommendedName>
</protein>
<dbReference type="PANTHER" id="PTHR12829">
    <property type="entry name" value="N6-ADENOSINE-METHYLTRANSFERASE"/>
    <property type="match status" value="1"/>
</dbReference>
<evidence type="ECO:0000313" key="9">
    <source>
        <dbReference type="Proteomes" id="UP000769157"/>
    </source>
</evidence>
<dbReference type="InterPro" id="IPR029063">
    <property type="entry name" value="SAM-dependent_MTases_sf"/>
</dbReference>
<dbReference type="AlphaFoldDB" id="A0A9P8P2N5"/>
<evidence type="ECO:0000256" key="3">
    <source>
        <dbReference type="ARBA" id="ARBA00022679"/>
    </source>
</evidence>
<dbReference type="GO" id="GO:0005634">
    <property type="term" value="C:nucleus"/>
    <property type="evidence" value="ECO:0007669"/>
    <property type="project" value="TreeGrafter"/>
</dbReference>
<dbReference type="Pfam" id="PF05063">
    <property type="entry name" value="MT-A70"/>
    <property type="match status" value="1"/>
</dbReference>
<evidence type="ECO:0000256" key="4">
    <source>
        <dbReference type="ARBA" id="ARBA00022691"/>
    </source>
</evidence>
<evidence type="ECO:0000313" key="8">
    <source>
        <dbReference type="EMBL" id="KAH3663569.1"/>
    </source>
</evidence>
<dbReference type="EMBL" id="JAEUBE010000366">
    <property type="protein sequence ID" value="KAH3663569.1"/>
    <property type="molecule type" value="Genomic_DNA"/>
</dbReference>
<comment type="catalytic activity">
    <reaction evidence="5">
        <text>an adenosine in mRNA + S-adenosyl-L-methionine = an N(6)-methyladenosine in mRNA + S-adenosyl-L-homocysteine + H(+)</text>
        <dbReference type="Rhea" id="RHEA:55584"/>
        <dbReference type="Rhea" id="RHEA-COMP:12414"/>
        <dbReference type="Rhea" id="RHEA-COMP:12417"/>
        <dbReference type="ChEBI" id="CHEBI:15378"/>
        <dbReference type="ChEBI" id="CHEBI:57856"/>
        <dbReference type="ChEBI" id="CHEBI:59789"/>
        <dbReference type="ChEBI" id="CHEBI:74411"/>
        <dbReference type="ChEBI" id="CHEBI:74449"/>
        <dbReference type="EC" id="2.1.1.348"/>
    </reaction>
</comment>